<accession>H1DH98</accession>
<evidence type="ECO:0000313" key="3">
    <source>
        <dbReference type="Proteomes" id="UP000004892"/>
    </source>
</evidence>
<proteinExistence type="predicted"/>
<dbReference type="eggNOG" id="ENOG5033R9N">
    <property type="taxonomic scope" value="Bacteria"/>
</dbReference>
<dbReference type="EMBL" id="ADMC01000022">
    <property type="protein sequence ID" value="EHP47781.1"/>
    <property type="molecule type" value="Genomic_DNA"/>
</dbReference>
<dbReference type="AlphaFoldDB" id="H1DH98"/>
<dbReference type="PATRIC" id="fig|742817.3.peg.1744"/>
<keyword evidence="3" id="KW-1185">Reference proteome</keyword>
<organism evidence="2 3">
    <name type="scientific">Odoribacter laneus YIT 12061</name>
    <dbReference type="NCBI Taxonomy" id="742817"/>
    <lineage>
        <taxon>Bacteria</taxon>
        <taxon>Pseudomonadati</taxon>
        <taxon>Bacteroidota</taxon>
        <taxon>Bacteroidia</taxon>
        <taxon>Bacteroidales</taxon>
        <taxon>Odoribacteraceae</taxon>
        <taxon>Odoribacter</taxon>
    </lineage>
</organism>
<protein>
    <recommendedName>
        <fullName evidence="4">DUF4468 domain-containing protein</fullName>
    </recommendedName>
</protein>
<comment type="caution">
    <text evidence="2">The sequence shown here is derived from an EMBL/GenBank/DDBJ whole genome shotgun (WGS) entry which is preliminary data.</text>
</comment>
<keyword evidence="1" id="KW-0732">Signal</keyword>
<sequence length="239" mass="27393">MIKQHLGMICCLLLGVFSSYAQTFTESRKIYPLSTDGNQYVVSGFTPFPHQKDEEIYANALLWTIENICPKLREGIVEVNVPAKSFTCDLTLASQAGSNQKNTYYCQAIFRVADGKLTYYLSNILIEAPPLLMRKVTPMEKLFPNKKEAHKQTRDDFVQTESLLLNKMFDFIETHSLSPITHWSEISIQKPVKGMTEDECRLAFGKPLTIMETGGEIQWMYNSSFYLFFKEGRVQTIIK</sequence>
<evidence type="ECO:0000313" key="2">
    <source>
        <dbReference type="EMBL" id="EHP47781.1"/>
    </source>
</evidence>
<reference evidence="2 3" key="1">
    <citation type="submission" date="2012-01" db="EMBL/GenBank/DDBJ databases">
        <title>The Genome Sequence of Odoribacter laneus YIT 12061.</title>
        <authorList>
            <consortium name="The Broad Institute Genome Sequencing Platform"/>
            <person name="Earl A."/>
            <person name="Ward D."/>
            <person name="Feldgarden M."/>
            <person name="Gevers D."/>
            <person name="Morotomi M."/>
            <person name="Young S.K."/>
            <person name="Zeng Q."/>
            <person name="Gargeya S."/>
            <person name="Fitzgerald M."/>
            <person name="Haas B."/>
            <person name="Abouelleil A."/>
            <person name="Alvarado L."/>
            <person name="Arachchi H.M."/>
            <person name="Berlin A."/>
            <person name="Chapman S.B."/>
            <person name="Gearin G."/>
            <person name="Goldberg J."/>
            <person name="Griggs A."/>
            <person name="Gujja S."/>
            <person name="Hansen M."/>
            <person name="Heiman D."/>
            <person name="Howarth C."/>
            <person name="Larimer J."/>
            <person name="Lui A."/>
            <person name="MacDonald P.J.P."/>
            <person name="McCowen C."/>
            <person name="Montmayeur A."/>
            <person name="Murphy C."/>
            <person name="Neiman D."/>
            <person name="Pearson M."/>
            <person name="Priest M."/>
            <person name="Roberts A."/>
            <person name="Saif S."/>
            <person name="Shea T."/>
            <person name="Sisk P."/>
            <person name="Stolte C."/>
            <person name="Sykes S."/>
            <person name="Wortman J."/>
            <person name="Nusbaum C."/>
            <person name="Birren B."/>
        </authorList>
    </citation>
    <scope>NUCLEOTIDE SEQUENCE [LARGE SCALE GENOMIC DNA]</scope>
    <source>
        <strain evidence="2 3">YIT 12061</strain>
    </source>
</reference>
<feature type="chain" id="PRO_5003549199" description="DUF4468 domain-containing protein" evidence="1">
    <location>
        <begin position="22"/>
        <end position="239"/>
    </location>
</feature>
<dbReference type="HOGENOM" id="CLU_1160149_0_0_10"/>
<dbReference type="GeneID" id="98069199"/>
<gene>
    <name evidence="2" type="ORF">HMPREF9449_01634</name>
</gene>
<dbReference type="STRING" id="742817.HMPREF9449_01634"/>
<name>H1DH98_9BACT</name>
<evidence type="ECO:0000256" key="1">
    <source>
        <dbReference type="SAM" id="SignalP"/>
    </source>
</evidence>
<dbReference type="RefSeq" id="WP_009136782.1">
    <property type="nucleotide sequence ID" value="NZ_JH594596.1"/>
</dbReference>
<feature type="signal peptide" evidence="1">
    <location>
        <begin position="1"/>
        <end position="21"/>
    </location>
</feature>
<evidence type="ECO:0008006" key="4">
    <source>
        <dbReference type="Google" id="ProtNLM"/>
    </source>
</evidence>
<dbReference type="Proteomes" id="UP000004892">
    <property type="component" value="Unassembled WGS sequence"/>
</dbReference>